<evidence type="ECO:0000313" key="2">
    <source>
        <dbReference type="EMBL" id="GAA4799264.1"/>
    </source>
</evidence>
<dbReference type="InterPro" id="IPR025442">
    <property type="entry name" value="DUF4185"/>
</dbReference>
<accession>A0ABP9BRH2</accession>
<comment type="caution">
    <text evidence="2">The sequence shown here is derived from an EMBL/GenBank/DDBJ whole genome shotgun (WGS) entry which is preliminary data.</text>
</comment>
<organism evidence="2 3">
    <name type="scientific">Olivibacter ginsenosidimutans</name>
    <dbReference type="NCBI Taxonomy" id="1176537"/>
    <lineage>
        <taxon>Bacteria</taxon>
        <taxon>Pseudomonadati</taxon>
        <taxon>Bacteroidota</taxon>
        <taxon>Sphingobacteriia</taxon>
        <taxon>Sphingobacteriales</taxon>
        <taxon>Sphingobacteriaceae</taxon>
        <taxon>Olivibacter</taxon>
    </lineage>
</organism>
<dbReference type="Proteomes" id="UP001501411">
    <property type="component" value="Unassembled WGS sequence"/>
</dbReference>
<keyword evidence="3" id="KW-1185">Reference proteome</keyword>
<feature type="domain" description="DUF4185" evidence="1">
    <location>
        <begin position="197"/>
        <end position="321"/>
    </location>
</feature>
<dbReference type="Pfam" id="PF13810">
    <property type="entry name" value="DUF4185"/>
    <property type="match status" value="1"/>
</dbReference>
<sequence length="360" mass="40155">MEEASEWTTLFAHDDHWIGGDGLFSMALNGIDTSGAFTDTKSLLVFSDSFWGKRANGQVLSGGTMVNNCGAFIQKKTGQPIELHFFNGGNLQQPQSLFKPTIPKATAKSYYWLGDGFVNQEQQGKLYLLAYLMENTGAAVFGFKEFGNALLIIDHQKEAPFKQVKQLQTPLFADSAAHRASYSFGAGVLVNTTWAKVSRPDGFVYIYGVRGANKALLVARVRPKDMEHFDRWTYWNGSQWDPNILHATKIADQVANELSMTPLADGRYLLIFQKNGIEPTIAMRVAESPIGPFGPTIPLYQCPEPAQNKNLFAYNAKAHPTLSNKGELLISYHVNSFNFLEDFKKSPNTFSPKFIRLVFE</sequence>
<evidence type="ECO:0000259" key="1">
    <source>
        <dbReference type="Pfam" id="PF13810"/>
    </source>
</evidence>
<gene>
    <name evidence="2" type="ORF">GCM10023231_30060</name>
</gene>
<reference evidence="3" key="1">
    <citation type="journal article" date="2019" name="Int. J. Syst. Evol. Microbiol.">
        <title>The Global Catalogue of Microorganisms (GCM) 10K type strain sequencing project: providing services to taxonomists for standard genome sequencing and annotation.</title>
        <authorList>
            <consortium name="The Broad Institute Genomics Platform"/>
            <consortium name="The Broad Institute Genome Sequencing Center for Infectious Disease"/>
            <person name="Wu L."/>
            <person name="Ma J."/>
        </authorList>
    </citation>
    <scope>NUCLEOTIDE SEQUENCE [LARGE SCALE GENOMIC DNA]</scope>
    <source>
        <strain evidence="3">JCM 18200</strain>
    </source>
</reference>
<evidence type="ECO:0000313" key="3">
    <source>
        <dbReference type="Proteomes" id="UP001501411"/>
    </source>
</evidence>
<protein>
    <recommendedName>
        <fullName evidence="1">DUF4185 domain-containing protein</fullName>
    </recommendedName>
</protein>
<dbReference type="EMBL" id="BAABIQ010000040">
    <property type="protein sequence ID" value="GAA4799264.1"/>
    <property type="molecule type" value="Genomic_DNA"/>
</dbReference>
<name>A0ABP9BRH2_9SPHI</name>
<proteinExistence type="predicted"/>